<organism evidence="1 2">
    <name type="scientific">Frankia umida</name>
    <dbReference type="NCBI Taxonomy" id="573489"/>
    <lineage>
        <taxon>Bacteria</taxon>
        <taxon>Bacillati</taxon>
        <taxon>Actinomycetota</taxon>
        <taxon>Actinomycetes</taxon>
        <taxon>Frankiales</taxon>
        <taxon>Frankiaceae</taxon>
        <taxon>Frankia</taxon>
    </lineage>
</organism>
<sequence>MRVTVANGGSQMRSAAKVAGLLIPFAQDREQHVASIIGLDRTLTSTREAIRAFGDAGIVTIATTLSGDKLTELSDSYFQLVPQDTREALIAVRYAAWTGRSQLDVYFPNRDCSGSNIAPDNDDYVHDLVSDVQTEADVISVHGQPLQTSAHGWTPASCHPSDGDLQANLVREHRLSRHLQGSGADARRCVLRERPTRQDHGIRTFPVSAGR</sequence>
<dbReference type="Proteomes" id="UP001201873">
    <property type="component" value="Unassembled WGS sequence"/>
</dbReference>
<evidence type="ECO:0000313" key="2">
    <source>
        <dbReference type="Proteomes" id="UP001201873"/>
    </source>
</evidence>
<name>A0ABT0JZ92_9ACTN</name>
<reference evidence="1 2" key="1">
    <citation type="submission" date="2022-04" db="EMBL/GenBank/DDBJ databases">
        <title>Genome diversity in the genus Frankia.</title>
        <authorList>
            <person name="Carlos-Shanley C."/>
            <person name="Hahn D."/>
        </authorList>
    </citation>
    <scope>NUCLEOTIDE SEQUENCE [LARGE SCALE GENOMIC DNA]</scope>
    <source>
        <strain evidence="1 2">Ag45/Mut15</strain>
    </source>
</reference>
<accession>A0ABT0JZ92</accession>
<comment type="caution">
    <text evidence="1">The sequence shown here is derived from an EMBL/GenBank/DDBJ whole genome shotgun (WGS) entry which is preliminary data.</text>
</comment>
<proteinExistence type="predicted"/>
<dbReference type="RefSeq" id="WP_248825165.1">
    <property type="nucleotide sequence ID" value="NZ_JALKFT010000012.1"/>
</dbReference>
<gene>
    <name evidence="1" type="ORF">MXD59_13865</name>
</gene>
<protein>
    <submittedName>
        <fullName evidence="1">Uncharacterized protein</fullName>
    </submittedName>
</protein>
<keyword evidence="2" id="KW-1185">Reference proteome</keyword>
<evidence type="ECO:0000313" key="1">
    <source>
        <dbReference type="EMBL" id="MCK9876854.1"/>
    </source>
</evidence>
<dbReference type="EMBL" id="JALKFT010000012">
    <property type="protein sequence ID" value="MCK9876854.1"/>
    <property type="molecule type" value="Genomic_DNA"/>
</dbReference>